<proteinExistence type="predicted"/>
<dbReference type="RefSeq" id="XP_022248293.1">
    <property type="nucleotide sequence ID" value="XM_022392585.1"/>
</dbReference>
<organism evidence="2 3">
    <name type="scientific">Limulus polyphemus</name>
    <name type="common">Atlantic horseshoe crab</name>
    <dbReference type="NCBI Taxonomy" id="6850"/>
    <lineage>
        <taxon>Eukaryota</taxon>
        <taxon>Metazoa</taxon>
        <taxon>Ecdysozoa</taxon>
        <taxon>Arthropoda</taxon>
        <taxon>Chelicerata</taxon>
        <taxon>Merostomata</taxon>
        <taxon>Xiphosura</taxon>
        <taxon>Limulidae</taxon>
        <taxon>Limulus</taxon>
    </lineage>
</organism>
<protein>
    <submittedName>
        <fullName evidence="3">Motile sperm domain-containing protein 1-like</fullName>
    </submittedName>
</protein>
<evidence type="ECO:0000313" key="3">
    <source>
        <dbReference type="RefSeq" id="XP_022248293.1"/>
    </source>
</evidence>
<feature type="transmembrane region" description="Helical" evidence="1">
    <location>
        <begin position="214"/>
        <end position="232"/>
    </location>
</feature>
<dbReference type="GeneID" id="106464301"/>
<dbReference type="PANTHER" id="PTHR34441">
    <property type="entry name" value="MOTILE SPERM DOMAIN-CONTAINING PROTEIN 1"/>
    <property type="match status" value="1"/>
</dbReference>
<feature type="transmembrane region" description="Helical" evidence="1">
    <location>
        <begin position="244"/>
        <end position="268"/>
    </location>
</feature>
<dbReference type="PANTHER" id="PTHR34441:SF1">
    <property type="entry name" value="MOTILE SPERM DOMAIN-CONTAINING 1"/>
    <property type="match status" value="1"/>
</dbReference>
<keyword evidence="2" id="KW-1185">Reference proteome</keyword>
<reference evidence="3" key="1">
    <citation type="submission" date="2025-08" db="UniProtKB">
        <authorList>
            <consortium name="RefSeq"/>
        </authorList>
    </citation>
    <scope>IDENTIFICATION</scope>
    <source>
        <tissue evidence="3">Muscle</tissue>
    </source>
</reference>
<keyword evidence="1" id="KW-0472">Membrane</keyword>
<accession>A0ABM1SXD7</accession>
<gene>
    <name evidence="3" type="primary">LOC106464301</name>
</gene>
<dbReference type="Proteomes" id="UP000694941">
    <property type="component" value="Unplaced"/>
</dbReference>
<keyword evidence="1" id="KW-0812">Transmembrane</keyword>
<dbReference type="InterPro" id="IPR039283">
    <property type="entry name" value="MOSPD1/3"/>
</dbReference>
<name>A0ABM1SXD7_LIMPO</name>
<evidence type="ECO:0000313" key="2">
    <source>
        <dbReference type="Proteomes" id="UP000694941"/>
    </source>
</evidence>
<evidence type="ECO:0000256" key="1">
    <source>
        <dbReference type="SAM" id="Phobius"/>
    </source>
</evidence>
<sequence>MQSPSLIDGKLPIFSFPSSLTFYADDQSSHKQILTLYNPYDFPLKFRGICLIFFLLNFLKLADDNVSNVDMLPEVDDEYWQLSDLSCQRIGDGCCKPFAFPCVSSLKERMRYDYFTRTLNNTYFLLTSVIRHNGITQSNCGITDKFRIQVQEHGQRQVLGKKDIPATVLLSKPDNSASSTVESEQFEQLSKQSLPLMQARQYAINGAQGRSNSGPSVVVILAAIVCILALILPTRGDPEGFLPVYLHLSMHQKLIAAYTLGLVTMVIFRT</sequence>
<keyword evidence="1" id="KW-1133">Transmembrane helix</keyword>